<accession>A0A8H7RND9</accession>
<evidence type="ECO:0000313" key="2">
    <source>
        <dbReference type="Proteomes" id="UP000650833"/>
    </source>
</evidence>
<protein>
    <submittedName>
        <fullName evidence="1">Uncharacterized protein</fullName>
    </submittedName>
</protein>
<reference evidence="1" key="1">
    <citation type="submission" date="2020-12" db="EMBL/GenBank/DDBJ databases">
        <title>Metabolic potential, ecology and presence of endohyphal bacteria is reflected in genomic diversity of Mucoromycotina.</title>
        <authorList>
            <person name="Muszewska A."/>
            <person name="Okrasinska A."/>
            <person name="Steczkiewicz K."/>
            <person name="Drgas O."/>
            <person name="Orlowska M."/>
            <person name="Perlinska-Lenart U."/>
            <person name="Aleksandrzak-Piekarczyk T."/>
            <person name="Szatraj K."/>
            <person name="Zielenkiewicz U."/>
            <person name="Pilsyk S."/>
            <person name="Malc E."/>
            <person name="Mieczkowski P."/>
            <person name="Kruszewska J.S."/>
            <person name="Biernat P."/>
            <person name="Pawlowska J."/>
        </authorList>
    </citation>
    <scope>NUCLEOTIDE SEQUENCE</scope>
    <source>
        <strain evidence="1">CBS 226.32</strain>
    </source>
</reference>
<evidence type="ECO:0000313" key="1">
    <source>
        <dbReference type="EMBL" id="KAG2214217.1"/>
    </source>
</evidence>
<proteinExistence type="predicted"/>
<keyword evidence="2" id="KW-1185">Reference proteome</keyword>
<sequence length="207" mass="23688">MSNHIQIEPATTHRIKTESKRSSSLYTCISKLMKMRTEIRKHRTLPNDHFQEKCLLQVEDHDEDNFNEKIEVVNAHKSACPPPLLWSIRHTTQLALPPRLDLISNHNNNLLSQDQDLYSSSSTSSLSSCIKFNQQDSDDDDEDNEHNYVYGSSYSYSMTLQKLSGISFEDQNKPETNTAVLITLSPCALAAANAARQKRQKIRTYHH</sequence>
<organism evidence="1 2">
    <name type="scientific">Mucor plumbeus</name>
    <dbReference type="NCBI Taxonomy" id="97098"/>
    <lineage>
        <taxon>Eukaryota</taxon>
        <taxon>Fungi</taxon>
        <taxon>Fungi incertae sedis</taxon>
        <taxon>Mucoromycota</taxon>
        <taxon>Mucoromycotina</taxon>
        <taxon>Mucoromycetes</taxon>
        <taxon>Mucorales</taxon>
        <taxon>Mucorineae</taxon>
        <taxon>Mucoraceae</taxon>
        <taxon>Mucor</taxon>
    </lineage>
</organism>
<dbReference type="Proteomes" id="UP000650833">
    <property type="component" value="Unassembled WGS sequence"/>
</dbReference>
<name>A0A8H7RND9_9FUNG</name>
<dbReference type="AlphaFoldDB" id="A0A8H7RND9"/>
<dbReference type="EMBL" id="JAEPRC010000027">
    <property type="protein sequence ID" value="KAG2214217.1"/>
    <property type="molecule type" value="Genomic_DNA"/>
</dbReference>
<comment type="caution">
    <text evidence="1">The sequence shown here is derived from an EMBL/GenBank/DDBJ whole genome shotgun (WGS) entry which is preliminary data.</text>
</comment>
<gene>
    <name evidence="1" type="ORF">INT46_010452</name>
</gene>
<dbReference type="OrthoDB" id="2261525at2759"/>